<dbReference type="VEuPathDB" id="FungiDB:TSTA_019810"/>
<dbReference type="GeneID" id="8108792"/>
<reference evidence="2" key="1">
    <citation type="journal article" date="2015" name="Genome Announc.">
        <title>Genome sequence of the AIDS-associated pathogen Penicillium marneffei (ATCC18224) and its near taxonomic relative Talaromyces stipitatus (ATCC10500).</title>
        <authorList>
            <person name="Nierman W.C."/>
            <person name="Fedorova-Abrams N.D."/>
            <person name="Andrianopoulos A."/>
        </authorList>
    </citation>
    <scope>NUCLEOTIDE SEQUENCE [LARGE SCALE GENOMIC DNA]</scope>
    <source>
        <strain evidence="2">ATCC 10500 / CBS 375.48 / QM 6759 / NRRL 1006</strain>
    </source>
</reference>
<dbReference type="Proteomes" id="UP000001745">
    <property type="component" value="Unassembled WGS sequence"/>
</dbReference>
<dbReference type="InParanoid" id="B8MEN7"/>
<organism evidence="1 2">
    <name type="scientific">Talaromyces stipitatus (strain ATCC 10500 / CBS 375.48 / QM 6759 / NRRL 1006)</name>
    <name type="common">Penicillium stipitatum</name>
    <dbReference type="NCBI Taxonomy" id="441959"/>
    <lineage>
        <taxon>Eukaryota</taxon>
        <taxon>Fungi</taxon>
        <taxon>Dikarya</taxon>
        <taxon>Ascomycota</taxon>
        <taxon>Pezizomycotina</taxon>
        <taxon>Eurotiomycetes</taxon>
        <taxon>Eurotiomycetidae</taxon>
        <taxon>Eurotiales</taxon>
        <taxon>Trichocomaceae</taxon>
        <taxon>Talaromyces</taxon>
        <taxon>Talaromyces sect. Talaromyces</taxon>
    </lineage>
</organism>
<protein>
    <submittedName>
        <fullName evidence="1">Uncharacterized protein</fullName>
    </submittedName>
</protein>
<sequence>MATRERVWDKPIPVPEKLAKSWALLDVDRATGRALRILIEQVDGSYPTFFLKVNKAVLILNLHKQPGEHLQRTKDTHFDLCEFVEMNEEIPEPQERGKGLAQLHKNALSPNAKYGFAVPTVQGTIPQYTE</sequence>
<dbReference type="AlphaFoldDB" id="B8MEN7"/>
<dbReference type="OrthoDB" id="5772781at2759"/>
<evidence type="ECO:0000313" key="2">
    <source>
        <dbReference type="Proteomes" id="UP000001745"/>
    </source>
</evidence>
<evidence type="ECO:0000313" key="1">
    <source>
        <dbReference type="EMBL" id="EED16920.1"/>
    </source>
</evidence>
<accession>B8MEN7</accession>
<dbReference type="PhylomeDB" id="B8MEN7"/>
<proteinExistence type="predicted"/>
<name>B8MEN7_TALSN</name>
<dbReference type="EMBL" id="EQ962656">
    <property type="protein sequence ID" value="EED16920.1"/>
    <property type="molecule type" value="Genomic_DNA"/>
</dbReference>
<gene>
    <name evidence="1" type="ORF">TSTA_019810</name>
</gene>
<keyword evidence="2" id="KW-1185">Reference proteome</keyword>
<dbReference type="HOGENOM" id="CLU_1939537_0_0_1"/>
<dbReference type="RefSeq" id="XP_002484154.1">
    <property type="nucleotide sequence ID" value="XM_002484109.1"/>
</dbReference>